<dbReference type="Proteomes" id="UP001202180">
    <property type="component" value="Unassembled WGS sequence"/>
</dbReference>
<dbReference type="PROSITE" id="PS51199">
    <property type="entry name" value="SF4_HELICASE"/>
    <property type="match status" value="1"/>
</dbReference>
<evidence type="ECO:0000256" key="9">
    <source>
        <dbReference type="ARBA" id="ARBA00023235"/>
    </source>
</evidence>
<keyword evidence="4" id="KW-0547">Nucleotide-binding</keyword>
<accession>A0ABT0HLW4</accession>
<organism evidence="13 14">
    <name type="scientific">Spirosoma liriopis</name>
    <dbReference type="NCBI Taxonomy" id="2937440"/>
    <lineage>
        <taxon>Bacteria</taxon>
        <taxon>Pseudomonadati</taxon>
        <taxon>Bacteroidota</taxon>
        <taxon>Cytophagia</taxon>
        <taxon>Cytophagales</taxon>
        <taxon>Cytophagaceae</taxon>
        <taxon>Spirosoma</taxon>
    </lineage>
</organism>
<keyword evidence="9" id="KW-0413">Isomerase</keyword>
<comment type="similarity">
    <text evidence="1">Belongs to the helicase family. DnaB subfamily.</text>
</comment>
<feature type="domain" description="SF4 helicase" evidence="12">
    <location>
        <begin position="177"/>
        <end position="462"/>
    </location>
</feature>
<evidence type="ECO:0000313" key="13">
    <source>
        <dbReference type="EMBL" id="MCK8493143.1"/>
    </source>
</evidence>
<dbReference type="Pfam" id="PF00772">
    <property type="entry name" value="DnaB"/>
    <property type="match status" value="1"/>
</dbReference>
<keyword evidence="14" id="KW-1185">Reference proteome</keyword>
<dbReference type="Gene3D" id="3.40.50.300">
    <property type="entry name" value="P-loop containing nucleotide triphosphate hydrolases"/>
    <property type="match status" value="1"/>
</dbReference>
<keyword evidence="8" id="KW-0238">DNA-binding</keyword>
<evidence type="ECO:0000256" key="3">
    <source>
        <dbReference type="ARBA" id="ARBA00022705"/>
    </source>
</evidence>
<keyword evidence="7" id="KW-0067">ATP-binding</keyword>
<evidence type="ECO:0000256" key="10">
    <source>
        <dbReference type="ARBA" id="ARBA00044969"/>
    </source>
</evidence>
<proteinExistence type="inferred from homology"/>
<evidence type="ECO:0000259" key="12">
    <source>
        <dbReference type="PROSITE" id="PS51199"/>
    </source>
</evidence>
<reference evidence="13 14" key="1">
    <citation type="submission" date="2022-04" db="EMBL/GenBank/DDBJ databases">
        <title>Spirosoma sp. strain RP8 genome sequencing and assembly.</title>
        <authorList>
            <person name="Jung Y."/>
        </authorList>
    </citation>
    <scope>NUCLEOTIDE SEQUENCE [LARGE SCALE GENOMIC DNA]</scope>
    <source>
        <strain evidence="13 14">RP8</strain>
    </source>
</reference>
<keyword evidence="6" id="KW-0347">Helicase</keyword>
<dbReference type="EMBL" id="JALPRF010000002">
    <property type="protein sequence ID" value="MCK8493143.1"/>
    <property type="molecule type" value="Genomic_DNA"/>
</dbReference>
<comment type="catalytic activity">
    <reaction evidence="11">
        <text>ATP + H2O = ADP + phosphate + H(+)</text>
        <dbReference type="Rhea" id="RHEA:13065"/>
        <dbReference type="ChEBI" id="CHEBI:15377"/>
        <dbReference type="ChEBI" id="CHEBI:15378"/>
        <dbReference type="ChEBI" id="CHEBI:30616"/>
        <dbReference type="ChEBI" id="CHEBI:43474"/>
        <dbReference type="ChEBI" id="CHEBI:456216"/>
        <dbReference type="EC" id="5.6.2.3"/>
    </reaction>
</comment>
<sequence length="465" mass="52811">MKYELIPNHLVNVDEQLEATVLGSVLNEPSMAGVMLKYIRKPAVFYNRLHQLVYEAIATLYLQSEPIDLVIINRHLRTQKADEAIDYYFLTELSNKGYLNIIDSHCLSLLQLSIKRYLSQYGADLRKSALDPGSDPVALLSKLNEDADAIMGNLTSMRKKTANDYMKEVYDDIIEKQSGQKKGITFGVKEIDERTGGFPPGSYIILAAGTAMGKTGFMIHAIRHQCLVEKNAVGCVTIEMSGADYMARFFAAVSDYSNSELNRATTIDLNKLYNRTQVLADMPLHIHDVPLESLELQYIIREWVRRQNVKMVVVDYIQLVEDPRSLNTRERVSNISRSLRNLARELGIVIVAISQMSRDWERRKDFDKRPQLSDLKETSQLEQDATAVLFLFRPSKCGLQYEGGIVDEHTMELHALKLRGARATDRDDPWLLDYDGACNRISRYGTMRLGGFSALSGEEEDKPHF</sequence>
<comment type="caution">
    <text evidence="13">The sequence shown here is derived from an EMBL/GenBank/DDBJ whole genome shotgun (WGS) entry which is preliminary data.</text>
</comment>
<evidence type="ECO:0000256" key="2">
    <source>
        <dbReference type="ARBA" id="ARBA00022515"/>
    </source>
</evidence>
<dbReference type="InterPro" id="IPR016136">
    <property type="entry name" value="DNA_helicase_N/primase_C"/>
</dbReference>
<dbReference type="PANTHER" id="PTHR30153:SF2">
    <property type="entry name" value="REPLICATIVE DNA HELICASE"/>
    <property type="match status" value="1"/>
</dbReference>
<evidence type="ECO:0000256" key="1">
    <source>
        <dbReference type="ARBA" id="ARBA00008428"/>
    </source>
</evidence>
<evidence type="ECO:0000256" key="6">
    <source>
        <dbReference type="ARBA" id="ARBA00022806"/>
    </source>
</evidence>
<dbReference type="RefSeq" id="WP_248477723.1">
    <property type="nucleotide sequence ID" value="NZ_JALPRF010000002.1"/>
</dbReference>
<evidence type="ECO:0000256" key="4">
    <source>
        <dbReference type="ARBA" id="ARBA00022741"/>
    </source>
</evidence>
<dbReference type="InterPro" id="IPR007693">
    <property type="entry name" value="DNA_helicase_DnaB-like_N"/>
</dbReference>
<dbReference type="PANTHER" id="PTHR30153">
    <property type="entry name" value="REPLICATIVE DNA HELICASE DNAB"/>
    <property type="match status" value="1"/>
</dbReference>
<dbReference type="InterPro" id="IPR007694">
    <property type="entry name" value="DNA_helicase_DnaB-like_C"/>
</dbReference>
<evidence type="ECO:0000256" key="11">
    <source>
        <dbReference type="ARBA" id="ARBA00048954"/>
    </source>
</evidence>
<dbReference type="EC" id="5.6.2.3" evidence="10"/>
<keyword evidence="3" id="KW-0235">DNA replication</keyword>
<keyword evidence="2" id="KW-0639">Primosome</keyword>
<gene>
    <name evidence="13" type="ORF">M0L20_14835</name>
</gene>
<dbReference type="InterPro" id="IPR036185">
    <property type="entry name" value="DNA_heli_DnaB-like_N_sf"/>
</dbReference>
<protein>
    <recommendedName>
        <fullName evidence="10">DNA 5'-3' helicase</fullName>
        <ecNumber evidence="10">5.6.2.3</ecNumber>
    </recommendedName>
</protein>
<evidence type="ECO:0000256" key="8">
    <source>
        <dbReference type="ARBA" id="ARBA00023125"/>
    </source>
</evidence>
<dbReference type="SUPFAM" id="SSF52540">
    <property type="entry name" value="P-loop containing nucleoside triphosphate hydrolases"/>
    <property type="match status" value="1"/>
</dbReference>
<dbReference type="SUPFAM" id="SSF48024">
    <property type="entry name" value="N-terminal domain of DnaB helicase"/>
    <property type="match status" value="1"/>
</dbReference>
<dbReference type="Gene3D" id="1.10.860.10">
    <property type="entry name" value="DNAb Helicase, Chain A"/>
    <property type="match status" value="1"/>
</dbReference>
<keyword evidence="5" id="KW-0378">Hydrolase</keyword>
<evidence type="ECO:0000256" key="7">
    <source>
        <dbReference type="ARBA" id="ARBA00022840"/>
    </source>
</evidence>
<dbReference type="Pfam" id="PF03796">
    <property type="entry name" value="DnaB_C"/>
    <property type="match status" value="1"/>
</dbReference>
<name>A0ABT0HLW4_9BACT</name>
<dbReference type="InterPro" id="IPR027417">
    <property type="entry name" value="P-loop_NTPase"/>
</dbReference>
<evidence type="ECO:0000256" key="5">
    <source>
        <dbReference type="ARBA" id="ARBA00022801"/>
    </source>
</evidence>
<evidence type="ECO:0000313" key="14">
    <source>
        <dbReference type="Proteomes" id="UP001202180"/>
    </source>
</evidence>